<evidence type="ECO:0000256" key="3">
    <source>
        <dbReference type="ARBA" id="ARBA00022679"/>
    </source>
</evidence>
<feature type="transmembrane region" description="Helical" evidence="18">
    <location>
        <begin position="12"/>
        <end position="36"/>
    </location>
</feature>
<dbReference type="Pfam" id="PF01098">
    <property type="entry name" value="FTSW_RODA_SPOVE"/>
    <property type="match status" value="1"/>
</dbReference>
<dbReference type="AlphaFoldDB" id="C8NGU7"/>
<evidence type="ECO:0000256" key="15">
    <source>
        <dbReference type="ARBA" id="ARBA00049902"/>
    </source>
</evidence>
<evidence type="ECO:0000256" key="11">
    <source>
        <dbReference type="ARBA" id="ARBA00038053"/>
    </source>
</evidence>
<organism evidence="19 20">
    <name type="scientific">Granulicatella adiacens ATCC 49175</name>
    <dbReference type="NCBI Taxonomy" id="638301"/>
    <lineage>
        <taxon>Bacteria</taxon>
        <taxon>Bacillati</taxon>
        <taxon>Bacillota</taxon>
        <taxon>Bacilli</taxon>
        <taxon>Lactobacillales</taxon>
        <taxon>Carnobacteriaceae</taxon>
        <taxon>Granulicatella</taxon>
    </lineage>
</organism>
<dbReference type="EMBL" id="ACKZ01000020">
    <property type="protein sequence ID" value="EEW36924.1"/>
    <property type="molecule type" value="Genomic_DNA"/>
</dbReference>
<feature type="transmembrane region" description="Helical" evidence="18">
    <location>
        <begin position="345"/>
        <end position="367"/>
    </location>
</feature>
<keyword evidence="4 18" id="KW-0812">Transmembrane</keyword>
<feature type="compositionally biased region" description="Basic and acidic residues" evidence="17">
    <location>
        <begin position="372"/>
        <end position="383"/>
    </location>
</feature>
<keyword evidence="2" id="KW-0328">Glycosyltransferase</keyword>
<evidence type="ECO:0000256" key="13">
    <source>
        <dbReference type="ARBA" id="ARBA00041418"/>
    </source>
</evidence>
<feature type="transmembrane region" description="Helical" evidence="18">
    <location>
        <begin position="279"/>
        <end position="300"/>
    </location>
</feature>
<evidence type="ECO:0000313" key="20">
    <source>
        <dbReference type="Proteomes" id="UP000005926"/>
    </source>
</evidence>
<dbReference type="PANTHER" id="PTHR30474">
    <property type="entry name" value="CELL CYCLE PROTEIN"/>
    <property type="match status" value="1"/>
</dbReference>
<comment type="subcellular location">
    <subcellularLocation>
        <location evidence="1">Membrane</location>
        <topology evidence="1">Multi-pass membrane protein</topology>
    </subcellularLocation>
</comment>
<keyword evidence="20" id="KW-1185">Reference proteome</keyword>
<evidence type="ECO:0000256" key="16">
    <source>
        <dbReference type="ARBA" id="ARBA00049966"/>
    </source>
</evidence>
<evidence type="ECO:0000256" key="5">
    <source>
        <dbReference type="ARBA" id="ARBA00022960"/>
    </source>
</evidence>
<comment type="function">
    <text evidence="16">Peptidoglycan polymerase that is essential for cell division.</text>
</comment>
<dbReference type="eggNOG" id="COG0772">
    <property type="taxonomic scope" value="Bacteria"/>
</dbReference>
<feature type="transmembrane region" description="Helical" evidence="18">
    <location>
        <begin position="77"/>
        <end position="96"/>
    </location>
</feature>
<keyword evidence="3" id="KW-0808">Transferase</keyword>
<comment type="similarity">
    <text evidence="11">Belongs to the SEDS family. FtsW subfamily.</text>
</comment>
<evidence type="ECO:0000256" key="8">
    <source>
        <dbReference type="ARBA" id="ARBA00023136"/>
    </source>
</evidence>
<keyword evidence="5" id="KW-0133">Cell shape</keyword>
<dbReference type="GO" id="GO:0008360">
    <property type="term" value="P:regulation of cell shape"/>
    <property type="evidence" value="ECO:0007669"/>
    <property type="project" value="UniProtKB-KW"/>
</dbReference>
<evidence type="ECO:0000256" key="10">
    <source>
        <dbReference type="ARBA" id="ARBA00033270"/>
    </source>
</evidence>
<feature type="transmembrane region" description="Helical" evidence="18">
    <location>
        <begin position="140"/>
        <end position="157"/>
    </location>
</feature>
<proteinExistence type="inferred from homology"/>
<dbReference type="GO" id="GO:0032153">
    <property type="term" value="C:cell division site"/>
    <property type="evidence" value="ECO:0007669"/>
    <property type="project" value="TreeGrafter"/>
</dbReference>
<feature type="transmembrane region" description="Helical" evidence="18">
    <location>
        <begin position="312"/>
        <end position="333"/>
    </location>
</feature>
<dbReference type="GO" id="GO:0005886">
    <property type="term" value="C:plasma membrane"/>
    <property type="evidence" value="ECO:0007669"/>
    <property type="project" value="TreeGrafter"/>
</dbReference>
<dbReference type="STRING" id="638301.HMPREF0444_1142"/>
<evidence type="ECO:0000256" key="17">
    <source>
        <dbReference type="SAM" id="MobiDB-lite"/>
    </source>
</evidence>
<evidence type="ECO:0000256" key="18">
    <source>
        <dbReference type="SAM" id="Phobius"/>
    </source>
</evidence>
<dbReference type="GO" id="GO:0015648">
    <property type="term" value="F:lipid-linked peptidoglycan transporter activity"/>
    <property type="evidence" value="ECO:0007669"/>
    <property type="project" value="TreeGrafter"/>
</dbReference>
<dbReference type="GO" id="GO:0009252">
    <property type="term" value="P:peptidoglycan biosynthetic process"/>
    <property type="evidence" value="ECO:0007669"/>
    <property type="project" value="UniProtKB-KW"/>
</dbReference>
<feature type="transmembrane region" description="Helical" evidence="18">
    <location>
        <begin position="48"/>
        <end position="65"/>
    </location>
</feature>
<protein>
    <recommendedName>
        <fullName evidence="12">Probable peptidoglycan glycosyltransferase FtsW</fullName>
        <ecNumber evidence="14">2.4.99.28</ecNumber>
    </recommendedName>
    <alternativeName>
        <fullName evidence="13">Cell division protein FtsW</fullName>
    </alternativeName>
    <alternativeName>
        <fullName evidence="10">Cell wall polymerase</fullName>
    </alternativeName>
    <alternativeName>
        <fullName evidence="9">Peptidoglycan polymerase</fullName>
    </alternativeName>
</protein>
<dbReference type="InterPro" id="IPR001182">
    <property type="entry name" value="FtsW/RodA"/>
</dbReference>
<feature type="transmembrane region" description="Helical" evidence="18">
    <location>
        <begin position="185"/>
        <end position="201"/>
    </location>
</feature>
<evidence type="ECO:0000256" key="12">
    <source>
        <dbReference type="ARBA" id="ARBA00041185"/>
    </source>
</evidence>
<evidence type="ECO:0000313" key="19">
    <source>
        <dbReference type="EMBL" id="EEW36924.1"/>
    </source>
</evidence>
<dbReference type="GO" id="GO:0008955">
    <property type="term" value="F:peptidoglycan glycosyltransferase activity"/>
    <property type="evidence" value="ECO:0007669"/>
    <property type="project" value="UniProtKB-EC"/>
</dbReference>
<evidence type="ECO:0000256" key="7">
    <source>
        <dbReference type="ARBA" id="ARBA00022989"/>
    </source>
</evidence>
<sequence length="397" mass="43558">MKRLLKVDPLIMGLYVLLSVFGLVMVYSASSYYALVNQGNSEAFMVKQLLYIVLGVLLAIGISILPEKWMKSEKVMGATFGVIFILLVVVLFTKGINGAKSWINLKVFNLQPSELVKLFVIWISAYLYSKNERSKRDWRFYLVPAAVTIFLFGMIMLQPDLGTGIIVVAVALLLGLMTGVSNRALASWGAVFALLYGITYLDSSVFEKIGLKAYQVSRFTSFHNPWSDATGSGYQSIQGFLGLSRGNWFGTGLSNSVQKTGFLPEAHTDFILAIVGEELGFVVIFVLMLAIVGFIIAMIYKGNKCRSLFAKYLCYGVAILFLIQSGINIGALVGFAPLTGVPLPLISYGGSSFLASSVGVGFVLWAIRNDQKQKEPTPPKEEAIPEEEQQPIELKAM</sequence>
<dbReference type="HOGENOM" id="CLU_029243_1_2_9"/>
<dbReference type="Proteomes" id="UP000005926">
    <property type="component" value="Unassembled WGS sequence"/>
</dbReference>
<dbReference type="GO" id="GO:0051301">
    <property type="term" value="P:cell division"/>
    <property type="evidence" value="ECO:0007669"/>
    <property type="project" value="InterPro"/>
</dbReference>
<keyword evidence="8 18" id="KW-0472">Membrane</keyword>
<comment type="caution">
    <text evidence="19">The sequence shown here is derived from an EMBL/GenBank/DDBJ whole genome shotgun (WGS) entry which is preliminary data.</text>
</comment>
<feature type="transmembrane region" description="Helical" evidence="18">
    <location>
        <begin position="163"/>
        <end position="180"/>
    </location>
</feature>
<keyword evidence="7 18" id="KW-1133">Transmembrane helix</keyword>
<evidence type="ECO:0000256" key="1">
    <source>
        <dbReference type="ARBA" id="ARBA00004141"/>
    </source>
</evidence>
<keyword evidence="6" id="KW-0573">Peptidoglycan synthesis</keyword>
<name>C8NGU7_9LACT</name>
<accession>C8NGU7</accession>
<evidence type="ECO:0000256" key="9">
    <source>
        <dbReference type="ARBA" id="ARBA00032370"/>
    </source>
</evidence>
<evidence type="ECO:0000256" key="4">
    <source>
        <dbReference type="ARBA" id="ARBA00022692"/>
    </source>
</evidence>
<reference evidence="19 20" key="1">
    <citation type="submission" date="2009-08" db="EMBL/GenBank/DDBJ databases">
        <authorList>
            <person name="Muzny D."/>
            <person name="Qin X."/>
            <person name="Deng J."/>
            <person name="Jiang H."/>
            <person name="Liu Y."/>
            <person name="Qu J."/>
            <person name="Song X.-Z."/>
            <person name="Zhang L."/>
            <person name="Thornton R."/>
            <person name="Coyle M."/>
            <person name="Francisco L."/>
            <person name="Jackson L."/>
            <person name="Javaid M."/>
            <person name="Korchina V."/>
            <person name="Kovar C."/>
            <person name="Mata R."/>
            <person name="Mathew T."/>
            <person name="Ngo R."/>
            <person name="Nguyen L."/>
            <person name="Nguyen N."/>
            <person name="Okwuonu G."/>
            <person name="Ongeri F."/>
            <person name="Pham C."/>
            <person name="Simmons D."/>
            <person name="Wilczek-Boney K."/>
            <person name="Hale W."/>
            <person name="Jakkamsetti A."/>
            <person name="Pham P."/>
            <person name="Ruth R."/>
            <person name="San Lucas F."/>
            <person name="Warren J."/>
            <person name="Zhang J."/>
            <person name="Zhao Z."/>
            <person name="Zhou C."/>
            <person name="Zhu D."/>
            <person name="Lee S."/>
            <person name="Bess C."/>
            <person name="Blankenburg K."/>
            <person name="Forbes L."/>
            <person name="Fu Q."/>
            <person name="Gubbala S."/>
            <person name="Hirani K."/>
            <person name="Jayaseelan J.C."/>
            <person name="Lara F."/>
            <person name="Munidasa M."/>
            <person name="Palculict T."/>
            <person name="Patil S."/>
            <person name="Pu L.-L."/>
            <person name="Saada N."/>
            <person name="Tang L."/>
            <person name="Weissenberger G."/>
            <person name="Zhu Y."/>
            <person name="Hemphill L."/>
            <person name="Shang Y."/>
            <person name="Youmans B."/>
            <person name="Ayvaz T."/>
            <person name="Ross M."/>
            <person name="Santibanez J."/>
            <person name="Aqrawi P."/>
            <person name="Gross S."/>
            <person name="Joshi V."/>
            <person name="Fowler G."/>
            <person name="Nazareth L."/>
            <person name="Reid J."/>
            <person name="Worley K."/>
            <person name="Petrosino J."/>
            <person name="Highlander S."/>
            <person name="Gibbs R."/>
        </authorList>
    </citation>
    <scope>NUCLEOTIDE SEQUENCE [LARGE SCALE GENOMIC DNA]</scope>
    <source>
        <strain evidence="19 20">ATCC 49175</strain>
    </source>
</reference>
<gene>
    <name evidence="19" type="primary">ftsW2</name>
    <name evidence="19" type="ORF">HMPREF0444_1142</name>
</gene>
<evidence type="ECO:0000256" key="14">
    <source>
        <dbReference type="ARBA" id="ARBA00044770"/>
    </source>
</evidence>
<comment type="catalytic activity">
    <reaction evidence="15">
        <text>[GlcNAc-(1-&gt;4)-Mur2Ac(oyl-L-Ala-gamma-D-Glu-L-Lys-D-Ala-D-Ala)](n)-di-trans,octa-cis-undecaprenyl diphosphate + beta-D-GlcNAc-(1-&gt;4)-Mur2Ac(oyl-L-Ala-gamma-D-Glu-L-Lys-D-Ala-D-Ala)-di-trans,octa-cis-undecaprenyl diphosphate = [GlcNAc-(1-&gt;4)-Mur2Ac(oyl-L-Ala-gamma-D-Glu-L-Lys-D-Ala-D-Ala)](n+1)-di-trans,octa-cis-undecaprenyl diphosphate + di-trans,octa-cis-undecaprenyl diphosphate + H(+)</text>
        <dbReference type="Rhea" id="RHEA:23708"/>
        <dbReference type="Rhea" id="RHEA-COMP:9602"/>
        <dbReference type="Rhea" id="RHEA-COMP:9603"/>
        <dbReference type="ChEBI" id="CHEBI:15378"/>
        <dbReference type="ChEBI" id="CHEBI:58405"/>
        <dbReference type="ChEBI" id="CHEBI:60033"/>
        <dbReference type="ChEBI" id="CHEBI:78435"/>
        <dbReference type="EC" id="2.4.99.28"/>
    </reaction>
</comment>
<dbReference type="EC" id="2.4.99.28" evidence="14"/>
<evidence type="ECO:0000256" key="2">
    <source>
        <dbReference type="ARBA" id="ARBA00022676"/>
    </source>
</evidence>
<feature type="region of interest" description="Disordered" evidence="17">
    <location>
        <begin position="372"/>
        <end position="397"/>
    </location>
</feature>
<dbReference type="PANTHER" id="PTHR30474:SF2">
    <property type="entry name" value="PEPTIDOGLYCAN GLYCOSYLTRANSFERASE FTSW-RELATED"/>
    <property type="match status" value="1"/>
</dbReference>
<evidence type="ECO:0000256" key="6">
    <source>
        <dbReference type="ARBA" id="ARBA00022984"/>
    </source>
</evidence>